<reference evidence="10 11" key="1">
    <citation type="submission" date="2017-10" db="EMBL/GenBank/DDBJ databases">
        <title>Draft genome of Longimonas halophila.</title>
        <authorList>
            <person name="Goh K.M."/>
            <person name="Shamsir M.S."/>
            <person name="Lim S.W."/>
        </authorList>
    </citation>
    <scope>NUCLEOTIDE SEQUENCE [LARGE SCALE GENOMIC DNA]</scope>
    <source>
        <strain evidence="10 11">KCTC 42399</strain>
    </source>
</reference>
<organism evidence="10 11">
    <name type="scientific">Longimonas halophila</name>
    <dbReference type="NCBI Taxonomy" id="1469170"/>
    <lineage>
        <taxon>Bacteria</taxon>
        <taxon>Pseudomonadati</taxon>
        <taxon>Rhodothermota</taxon>
        <taxon>Rhodothermia</taxon>
        <taxon>Rhodothermales</taxon>
        <taxon>Salisaetaceae</taxon>
        <taxon>Longimonas</taxon>
    </lineage>
</organism>
<dbReference type="PRINTS" id="PR01437">
    <property type="entry name" value="NUOXDRDTASE4"/>
</dbReference>
<dbReference type="GO" id="GO:0042773">
    <property type="term" value="P:ATP synthesis coupled electron transport"/>
    <property type="evidence" value="ECO:0007669"/>
    <property type="project" value="InterPro"/>
</dbReference>
<dbReference type="InterPro" id="IPR001750">
    <property type="entry name" value="ND/Mrp_TM"/>
</dbReference>
<evidence type="ECO:0000313" key="11">
    <source>
        <dbReference type="Proteomes" id="UP000221024"/>
    </source>
</evidence>
<evidence type="ECO:0000256" key="2">
    <source>
        <dbReference type="ARBA" id="ARBA00005346"/>
    </source>
</evidence>
<feature type="transmembrane region" description="Helical" evidence="8">
    <location>
        <begin position="302"/>
        <end position="321"/>
    </location>
</feature>
<feature type="transmembrane region" description="Helical" evidence="8">
    <location>
        <begin position="6"/>
        <end position="24"/>
    </location>
</feature>
<evidence type="ECO:0000313" key="10">
    <source>
        <dbReference type="EMBL" id="PEN06702.1"/>
    </source>
</evidence>
<feature type="transmembrane region" description="Helical" evidence="8">
    <location>
        <begin position="327"/>
        <end position="350"/>
    </location>
</feature>
<feature type="transmembrane region" description="Helical" evidence="8">
    <location>
        <begin position="405"/>
        <end position="423"/>
    </location>
</feature>
<dbReference type="RefSeq" id="WP_098062228.1">
    <property type="nucleotide sequence ID" value="NZ_PDEP01000007.1"/>
</dbReference>
<feature type="transmembrane region" description="Helical" evidence="8">
    <location>
        <begin position="73"/>
        <end position="97"/>
    </location>
</feature>
<dbReference type="AlphaFoldDB" id="A0A2H3P4W2"/>
<protein>
    <submittedName>
        <fullName evidence="10">Na+/H+ antiporter subunit D</fullName>
    </submittedName>
</protein>
<comment type="caution">
    <text evidence="10">The sequence shown here is derived from an EMBL/GenBank/DDBJ whole genome shotgun (WGS) entry which is preliminary data.</text>
</comment>
<feature type="transmembrane region" description="Helical" evidence="8">
    <location>
        <begin position="109"/>
        <end position="128"/>
    </location>
</feature>
<comment type="subcellular location">
    <subcellularLocation>
        <location evidence="1">Cell membrane</location>
        <topology evidence="1">Multi-pass membrane protein</topology>
    </subcellularLocation>
    <subcellularLocation>
        <location evidence="7">Membrane</location>
        <topology evidence="7">Multi-pass membrane protein</topology>
    </subcellularLocation>
</comment>
<dbReference type="NCBIfam" id="NF009306">
    <property type="entry name" value="PRK12663.1"/>
    <property type="match status" value="1"/>
</dbReference>
<feature type="transmembrane region" description="Helical" evidence="8">
    <location>
        <begin position="371"/>
        <end position="393"/>
    </location>
</feature>
<dbReference type="Proteomes" id="UP000221024">
    <property type="component" value="Unassembled WGS sequence"/>
</dbReference>
<dbReference type="GO" id="GO:0008137">
    <property type="term" value="F:NADH dehydrogenase (ubiquinone) activity"/>
    <property type="evidence" value="ECO:0007669"/>
    <property type="project" value="InterPro"/>
</dbReference>
<name>A0A2H3P4W2_9BACT</name>
<dbReference type="OrthoDB" id="9811718at2"/>
<sequence length="528" mass="56425">MDADLLLILPLVLPLAAAVLALLFRNVPRVQAGINLISMSGVLAVSLGLLAMINEQGIQSFASGGWPAPFGIVLVADYLSVIMLIVSAIIGVAVAVYAIPNIDAERVHFGFYPFMNLLMLGINGSFLTGDLFNLYVWFEVMLISSFVLIVLGNTEDQLAGAVKYVMINLVSSLFFLTGAGLVYGTAGTLNMAELALVLNEVESSGLVTIISMMFLISFGIKAALFPLFFWLPASYHTPPAAVSAFFAGLLTKVGVYAMIRVFTLLFTQDIGYTHTTMLMWVAGLTMVTGVLGAAAQNDFRRVLSFHIVSQIGYMIMGLAIYTPLALIGAVFYIIHHIIVKANLFLVSGVAQRLGGSFSLKKLKGLYAHHPGLAILFLIPAFSLAGFPPLSGFWAKLVLAKAGIEAGAYGIVAVAIAVGLFTMFSMTKIWVKAFLPGSSDPDAAENDATERRPMTMGTRLMYVPIAALAGITIMISVFAGPVFDLAERSANELSDSSAYIEAVLGHEESAADPYTRLDLDRRSGGVHAP</sequence>
<feature type="transmembrane region" description="Helical" evidence="8">
    <location>
        <begin position="164"/>
        <end position="186"/>
    </location>
</feature>
<dbReference type="Pfam" id="PF00361">
    <property type="entry name" value="Proton_antipo_M"/>
    <property type="match status" value="1"/>
</dbReference>
<gene>
    <name evidence="10" type="ORF">CRI93_08660</name>
</gene>
<dbReference type="EMBL" id="PDEP01000007">
    <property type="protein sequence ID" value="PEN06702.1"/>
    <property type="molecule type" value="Genomic_DNA"/>
</dbReference>
<feature type="transmembrane region" description="Helical" evidence="8">
    <location>
        <begin position="459"/>
        <end position="482"/>
    </location>
</feature>
<keyword evidence="3" id="KW-1003">Cell membrane</keyword>
<evidence type="ECO:0000256" key="1">
    <source>
        <dbReference type="ARBA" id="ARBA00004651"/>
    </source>
</evidence>
<dbReference type="GO" id="GO:0005886">
    <property type="term" value="C:plasma membrane"/>
    <property type="evidence" value="ECO:0007669"/>
    <property type="project" value="UniProtKB-SubCell"/>
</dbReference>
<keyword evidence="4 7" id="KW-0812">Transmembrane</keyword>
<evidence type="ECO:0000256" key="8">
    <source>
        <dbReference type="SAM" id="Phobius"/>
    </source>
</evidence>
<dbReference type="InterPro" id="IPR003918">
    <property type="entry name" value="NADH_UbQ_OxRdtase"/>
</dbReference>
<keyword evidence="6 8" id="KW-0472">Membrane</keyword>
<accession>A0A2H3P4W2</accession>
<evidence type="ECO:0000256" key="3">
    <source>
        <dbReference type="ARBA" id="ARBA00022475"/>
    </source>
</evidence>
<evidence type="ECO:0000256" key="5">
    <source>
        <dbReference type="ARBA" id="ARBA00022989"/>
    </source>
</evidence>
<feature type="transmembrane region" description="Helical" evidence="8">
    <location>
        <begin position="36"/>
        <end position="53"/>
    </location>
</feature>
<evidence type="ECO:0000256" key="4">
    <source>
        <dbReference type="ARBA" id="ARBA00022692"/>
    </source>
</evidence>
<keyword evidence="11" id="KW-1185">Reference proteome</keyword>
<dbReference type="InterPro" id="IPR050586">
    <property type="entry name" value="CPA3_Na-H_Antiporter_D"/>
</dbReference>
<feature type="transmembrane region" description="Helical" evidence="8">
    <location>
        <begin position="134"/>
        <end position="152"/>
    </location>
</feature>
<evidence type="ECO:0000256" key="7">
    <source>
        <dbReference type="RuleBase" id="RU000320"/>
    </source>
</evidence>
<dbReference type="PANTHER" id="PTHR42703:SF1">
    <property type="entry name" value="NA(+)_H(+) ANTIPORTER SUBUNIT D1"/>
    <property type="match status" value="1"/>
</dbReference>
<comment type="similarity">
    <text evidence="2">Belongs to the CPA3 antiporters (TC 2.A.63) subunit D family.</text>
</comment>
<evidence type="ECO:0000256" key="6">
    <source>
        <dbReference type="ARBA" id="ARBA00023136"/>
    </source>
</evidence>
<proteinExistence type="inferred from homology"/>
<feature type="transmembrane region" description="Helical" evidence="8">
    <location>
        <begin position="206"/>
        <end position="231"/>
    </location>
</feature>
<feature type="domain" description="NADH:quinone oxidoreductase/Mrp antiporter transmembrane" evidence="9">
    <location>
        <begin position="129"/>
        <end position="416"/>
    </location>
</feature>
<feature type="transmembrane region" description="Helical" evidence="8">
    <location>
        <begin position="277"/>
        <end position="295"/>
    </location>
</feature>
<feature type="transmembrane region" description="Helical" evidence="8">
    <location>
        <begin position="243"/>
        <end position="265"/>
    </location>
</feature>
<dbReference type="PANTHER" id="PTHR42703">
    <property type="entry name" value="NADH DEHYDROGENASE"/>
    <property type="match status" value="1"/>
</dbReference>
<keyword evidence="5 8" id="KW-1133">Transmembrane helix</keyword>
<evidence type="ECO:0000259" key="9">
    <source>
        <dbReference type="Pfam" id="PF00361"/>
    </source>
</evidence>